<dbReference type="PANTHER" id="PTHR12406:SF7">
    <property type="entry name" value="PATATIN-LIKE PHOSPHOLIPASE DOMAIN-CONTAINING PROTEIN 4"/>
    <property type="match status" value="1"/>
</dbReference>
<dbReference type="AlphaFoldDB" id="A0A2V0P1W5"/>
<dbReference type="EMBL" id="BDRX01000045">
    <property type="protein sequence ID" value="GBF93868.1"/>
    <property type="molecule type" value="Genomic_DNA"/>
</dbReference>
<dbReference type="GO" id="GO:0005737">
    <property type="term" value="C:cytoplasm"/>
    <property type="evidence" value="ECO:0007669"/>
    <property type="project" value="TreeGrafter"/>
</dbReference>
<organism evidence="2 3">
    <name type="scientific">Raphidocelis subcapitata</name>
    <dbReference type="NCBI Taxonomy" id="307507"/>
    <lineage>
        <taxon>Eukaryota</taxon>
        <taxon>Viridiplantae</taxon>
        <taxon>Chlorophyta</taxon>
        <taxon>core chlorophytes</taxon>
        <taxon>Chlorophyceae</taxon>
        <taxon>CS clade</taxon>
        <taxon>Sphaeropleales</taxon>
        <taxon>Selenastraceae</taxon>
        <taxon>Raphidocelis</taxon>
    </lineage>
</organism>
<dbReference type="GO" id="GO:0005811">
    <property type="term" value="C:lipid droplet"/>
    <property type="evidence" value="ECO:0007669"/>
    <property type="project" value="TreeGrafter"/>
</dbReference>
<dbReference type="Proteomes" id="UP000247498">
    <property type="component" value="Unassembled WGS sequence"/>
</dbReference>
<comment type="caution">
    <text evidence="2">The sequence shown here is derived from an EMBL/GenBank/DDBJ whole genome shotgun (WGS) entry which is preliminary data.</text>
</comment>
<dbReference type="GO" id="GO:0055088">
    <property type="term" value="P:lipid homeostasis"/>
    <property type="evidence" value="ECO:0007669"/>
    <property type="project" value="TreeGrafter"/>
</dbReference>
<gene>
    <name evidence="2" type="ORF">Rsub_06867</name>
</gene>
<feature type="transmembrane region" description="Helical" evidence="1">
    <location>
        <begin position="12"/>
        <end position="33"/>
    </location>
</feature>
<name>A0A2V0P1W5_9CHLO</name>
<proteinExistence type="predicted"/>
<sequence>MSALAAAQAGNLGVGFSGAGFLIYFYFGVVDVLQRQLGVIKPDMPMAGASSGALILLTTTGIVPLDAMIHETDGLAAYCRGNGACMGTLEGRIRSLAEHVLPASIPLDRNAHVAVTIPARGGAGPQTRLVTNFSGRQDLIDAGVASCYIPYFAGSRLTTSFRGEQVYDGSFNGNGQGWLPCPPGVAHCVRVSSMPAGLRLGELLRSPLRLDQKADTIRAAAIAATALPNAAGATISMATTYAANNGALQDDTAAAGAFLSAMQQLVTPGEGEADVFPGRRHPLPTTDFIWASWLASAAEPAQNKAIFELGQKEAWSWAEENGFVPAGKTLAFGAPSSSSAAAPSLAPLPAVSAVIEAGAKAFNGHRLLLRK</sequence>
<dbReference type="PANTHER" id="PTHR12406">
    <property type="entry name" value="CALCIUM-INDEPENDENT PHOSPHOLIPASE A2 IPLA2 -RELATED"/>
    <property type="match status" value="1"/>
</dbReference>
<evidence type="ECO:0000313" key="3">
    <source>
        <dbReference type="Proteomes" id="UP000247498"/>
    </source>
</evidence>
<dbReference type="InterPro" id="IPR033562">
    <property type="entry name" value="PLPL"/>
</dbReference>
<dbReference type="InParanoid" id="A0A2V0P1W5"/>
<dbReference type="InterPro" id="IPR016035">
    <property type="entry name" value="Acyl_Trfase/lysoPLipase"/>
</dbReference>
<keyword evidence="1" id="KW-0812">Transmembrane</keyword>
<evidence type="ECO:0008006" key="4">
    <source>
        <dbReference type="Google" id="ProtNLM"/>
    </source>
</evidence>
<evidence type="ECO:0000256" key="1">
    <source>
        <dbReference type="SAM" id="Phobius"/>
    </source>
</evidence>
<keyword evidence="1" id="KW-1133">Transmembrane helix</keyword>
<evidence type="ECO:0000313" key="2">
    <source>
        <dbReference type="EMBL" id="GBF93868.1"/>
    </source>
</evidence>
<reference evidence="2 3" key="1">
    <citation type="journal article" date="2018" name="Sci. Rep.">
        <title>Raphidocelis subcapitata (=Pseudokirchneriella subcapitata) provides an insight into genome evolution and environmental adaptations in the Sphaeropleales.</title>
        <authorList>
            <person name="Suzuki S."/>
            <person name="Yamaguchi H."/>
            <person name="Nakajima N."/>
            <person name="Kawachi M."/>
        </authorList>
    </citation>
    <scope>NUCLEOTIDE SEQUENCE [LARGE SCALE GENOMIC DNA]</scope>
    <source>
        <strain evidence="2 3">NIES-35</strain>
    </source>
</reference>
<keyword evidence="1" id="KW-0472">Membrane</keyword>
<protein>
    <recommendedName>
        <fullName evidence="4">Patatin</fullName>
    </recommendedName>
</protein>
<dbReference type="SUPFAM" id="SSF52151">
    <property type="entry name" value="FabD/lysophospholipase-like"/>
    <property type="match status" value="1"/>
</dbReference>
<dbReference type="GO" id="GO:0004806">
    <property type="term" value="F:triacylglycerol lipase activity"/>
    <property type="evidence" value="ECO:0007669"/>
    <property type="project" value="TreeGrafter"/>
</dbReference>
<dbReference type="GO" id="GO:0019433">
    <property type="term" value="P:triglyceride catabolic process"/>
    <property type="evidence" value="ECO:0007669"/>
    <property type="project" value="TreeGrafter"/>
</dbReference>
<dbReference type="OrthoDB" id="197155at2759"/>
<dbReference type="GO" id="GO:0016020">
    <property type="term" value="C:membrane"/>
    <property type="evidence" value="ECO:0007669"/>
    <property type="project" value="TreeGrafter"/>
</dbReference>
<keyword evidence="3" id="KW-1185">Reference proteome</keyword>
<accession>A0A2V0P1W5</accession>